<dbReference type="RefSeq" id="WP_338200707.1">
    <property type="nucleotide sequence ID" value="NZ_JAEKNR010000089.1"/>
</dbReference>
<name>A0A934K968_9BACT</name>
<accession>A0A934K968</accession>
<evidence type="ECO:0000313" key="1">
    <source>
        <dbReference type="EMBL" id="MBJ7598013.1"/>
    </source>
</evidence>
<reference evidence="1" key="1">
    <citation type="submission" date="2020-10" db="EMBL/GenBank/DDBJ databases">
        <title>Ca. Dormibacterota MAGs.</title>
        <authorList>
            <person name="Montgomery K."/>
        </authorList>
    </citation>
    <scope>NUCLEOTIDE SEQUENCE [LARGE SCALE GENOMIC DNA]</scope>
    <source>
        <strain evidence="1">SC8812_S17_10</strain>
    </source>
</reference>
<dbReference type="AlphaFoldDB" id="A0A934K968"/>
<keyword evidence="2" id="KW-1185">Reference proteome</keyword>
<proteinExistence type="predicted"/>
<dbReference type="Proteomes" id="UP000612893">
    <property type="component" value="Unassembled WGS sequence"/>
</dbReference>
<gene>
    <name evidence="1" type="ORF">JF922_07985</name>
</gene>
<protein>
    <submittedName>
        <fullName evidence="1">Uncharacterized protein</fullName>
    </submittedName>
</protein>
<organism evidence="1 2">
    <name type="scientific">Candidatus Nephthysia bennettiae</name>
    <dbReference type="NCBI Taxonomy" id="3127016"/>
    <lineage>
        <taxon>Bacteria</taxon>
        <taxon>Bacillati</taxon>
        <taxon>Candidatus Dormiibacterota</taxon>
        <taxon>Candidatus Dormibacteria</taxon>
        <taxon>Candidatus Dormibacterales</taxon>
        <taxon>Candidatus Dormibacteraceae</taxon>
        <taxon>Candidatus Nephthysia</taxon>
    </lineage>
</organism>
<dbReference type="EMBL" id="JAEKNR010000089">
    <property type="protein sequence ID" value="MBJ7598013.1"/>
    <property type="molecule type" value="Genomic_DNA"/>
</dbReference>
<sequence>MDGAELPHVNYSDLVPGVVYAIRPEHLMSLKPAMYLGRCWHRLQDGRVVRGRAWAMPGQDGWWRPTWAWGLKMRWDDYLALPEAERPL</sequence>
<evidence type="ECO:0000313" key="2">
    <source>
        <dbReference type="Proteomes" id="UP000612893"/>
    </source>
</evidence>
<comment type="caution">
    <text evidence="1">The sequence shown here is derived from an EMBL/GenBank/DDBJ whole genome shotgun (WGS) entry which is preliminary data.</text>
</comment>